<dbReference type="KEGG" id="dmm:dnm_064930"/>
<name>A0A975GR13_9BACT</name>
<keyword evidence="2" id="KW-1185">Reference proteome</keyword>
<sequence>MSVRTDTRNLYVMEHSLLHFLLCQFSVRTDTRNLYVMERPASTTDNSFLLCQDRHPESLCDGTIIQSGMAGVVVRTDTRNLYVMEHKSHLPLLADKM</sequence>
<evidence type="ECO:0000313" key="1">
    <source>
        <dbReference type="EMBL" id="QTA90432.1"/>
    </source>
</evidence>
<dbReference type="Proteomes" id="UP000663722">
    <property type="component" value="Chromosome"/>
</dbReference>
<dbReference type="AlphaFoldDB" id="A0A975GR13"/>
<reference evidence="1" key="1">
    <citation type="journal article" date="2021" name="Microb. Physiol.">
        <title>Proteogenomic Insights into the Physiology of Marine, Sulfate-Reducing, Filamentous Desulfonema limicola and Desulfonema magnum.</title>
        <authorList>
            <person name="Schnaars V."/>
            <person name="Wohlbrand L."/>
            <person name="Scheve S."/>
            <person name="Hinrichs C."/>
            <person name="Reinhardt R."/>
            <person name="Rabus R."/>
        </authorList>
    </citation>
    <scope>NUCLEOTIDE SEQUENCE</scope>
    <source>
        <strain evidence="1">4be13</strain>
    </source>
</reference>
<gene>
    <name evidence="1" type="ORF">dnm_064930</name>
</gene>
<proteinExistence type="predicted"/>
<evidence type="ECO:0000313" key="2">
    <source>
        <dbReference type="Proteomes" id="UP000663722"/>
    </source>
</evidence>
<dbReference type="EMBL" id="CP061800">
    <property type="protein sequence ID" value="QTA90432.1"/>
    <property type="molecule type" value="Genomic_DNA"/>
</dbReference>
<organism evidence="1 2">
    <name type="scientific">Desulfonema magnum</name>
    <dbReference type="NCBI Taxonomy" id="45655"/>
    <lineage>
        <taxon>Bacteria</taxon>
        <taxon>Pseudomonadati</taxon>
        <taxon>Thermodesulfobacteriota</taxon>
        <taxon>Desulfobacteria</taxon>
        <taxon>Desulfobacterales</taxon>
        <taxon>Desulfococcaceae</taxon>
        <taxon>Desulfonema</taxon>
    </lineage>
</organism>
<accession>A0A975GR13</accession>
<protein>
    <submittedName>
        <fullName evidence="1">Uncharacterized protein</fullName>
    </submittedName>
</protein>